<dbReference type="Pfam" id="PF13193">
    <property type="entry name" value="AMP-binding_C"/>
    <property type="match status" value="3"/>
</dbReference>
<dbReference type="InterPro" id="IPR020845">
    <property type="entry name" value="AMP-binding_CS"/>
</dbReference>
<keyword evidence="4" id="KW-0677">Repeat</keyword>
<evidence type="ECO:0000313" key="8">
    <source>
        <dbReference type="EMBL" id="MFC3514324.1"/>
    </source>
</evidence>
<dbReference type="PANTHER" id="PTHR45527">
    <property type="entry name" value="NONRIBOSOMAL PEPTIDE SYNTHETASE"/>
    <property type="match status" value="1"/>
</dbReference>
<feature type="domain" description="Carrier" evidence="7">
    <location>
        <begin position="2002"/>
        <end position="2076"/>
    </location>
</feature>
<feature type="domain" description="Carrier" evidence="7">
    <location>
        <begin position="953"/>
        <end position="1028"/>
    </location>
</feature>
<dbReference type="CDD" id="cd17643">
    <property type="entry name" value="A_NRPS_Cytc1-like"/>
    <property type="match status" value="1"/>
</dbReference>
<dbReference type="Proteomes" id="UP001595764">
    <property type="component" value="Unassembled WGS sequence"/>
</dbReference>
<evidence type="ECO:0000259" key="7">
    <source>
        <dbReference type="PROSITE" id="PS50075"/>
    </source>
</evidence>
<dbReference type="InterPro" id="IPR001242">
    <property type="entry name" value="Condensation_dom"/>
</dbReference>
<name>A0ABV7QPR2_9PSEU</name>
<accession>A0ABV7QPR2</accession>
<dbReference type="PROSITE" id="PS00455">
    <property type="entry name" value="AMP_BINDING"/>
    <property type="match status" value="3"/>
</dbReference>
<dbReference type="InterPro" id="IPR010060">
    <property type="entry name" value="NRPS_synth"/>
</dbReference>
<dbReference type="InterPro" id="IPR025110">
    <property type="entry name" value="AMP-bd_C"/>
</dbReference>
<dbReference type="Gene3D" id="3.30.559.10">
    <property type="entry name" value="Chloramphenicol acetyltransferase-like domain"/>
    <property type="match status" value="5"/>
</dbReference>
<evidence type="ECO:0000256" key="4">
    <source>
        <dbReference type="ARBA" id="ARBA00022737"/>
    </source>
</evidence>
<dbReference type="CDD" id="cd19534">
    <property type="entry name" value="E_NRPS"/>
    <property type="match status" value="2"/>
</dbReference>
<evidence type="ECO:0000256" key="5">
    <source>
        <dbReference type="ARBA" id="ARBA00023194"/>
    </source>
</evidence>
<dbReference type="CDD" id="cd19543">
    <property type="entry name" value="DCL_NRPS"/>
    <property type="match status" value="2"/>
</dbReference>
<dbReference type="NCBIfam" id="TIGR01733">
    <property type="entry name" value="AA-adenyl-dom"/>
    <property type="match status" value="3"/>
</dbReference>
<keyword evidence="3" id="KW-0597">Phosphoprotein</keyword>
<dbReference type="Gene3D" id="3.40.50.12780">
    <property type="entry name" value="N-terminal domain of ligase-like"/>
    <property type="match status" value="2"/>
</dbReference>
<evidence type="ECO:0000256" key="2">
    <source>
        <dbReference type="ARBA" id="ARBA00022450"/>
    </source>
</evidence>
<dbReference type="CDD" id="cd05930">
    <property type="entry name" value="A_NRPS"/>
    <property type="match status" value="1"/>
</dbReference>
<dbReference type="Pfam" id="PF00550">
    <property type="entry name" value="PP-binding"/>
    <property type="match status" value="3"/>
</dbReference>
<dbReference type="PANTHER" id="PTHR45527:SF1">
    <property type="entry name" value="FATTY ACID SYNTHASE"/>
    <property type="match status" value="1"/>
</dbReference>
<dbReference type="Gene3D" id="1.10.1200.10">
    <property type="entry name" value="ACP-like"/>
    <property type="match status" value="3"/>
</dbReference>
<dbReference type="PROSITE" id="PS50075">
    <property type="entry name" value="CARRIER"/>
    <property type="match status" value="3"/>
</dbReference>
<dbReference type="NCBIfam" id="TIGR01720">
    <property type="entry name" value="NRPS-para261"/>
    <property type="match status" value="2"/>
</dbReference>
<dbReference type="Pfam" id="PF00501">
    <property type="entry name" value="AMP-binding"/>
    <property type="match status" value="3"/>
</dbReference>
<dbReference type="SUPFAM" id="SSF52777">
    <property type="entry name" value="CoA-dependent acyltransferases"/>
    <property type="match status" value="10"/>
</dbReference>
<evidence type="ECO:0000256" key="1">
    <source>
        <dbReference type="ARBA" id="ARBA00001957"/>
    </source>
</evidence>
<reference evidence="9" key="1">
    <citation type="journal article" date="2019" name="Int. J. Syst. Evol. Microbiol.">
        <title>The Global Catalogue of Microorganisms (GCM) 10K type strain sequencing project: providing services to taxonomists for standard genome sequencing and annotation.</title>
        <authorList>
            <consortium name="The Broad Institute Genomics Platform"/>
            <consortium name="The Broad Institute Genome Sequencing Center for Infectious Disease"/>
            <person name="Wu L."/>
            <person name="Ma J."/>
        </authorList>
    </citation>
    <scope>NUCLEOTIDE SEQUENCE [LARGE SCALE GENOMIC DNA]</scope>
    <source>
        <strain evidence="9">CGMCC 4.7682</strain>
    </source>
</reference>
<dbReference type="InterPro" id="IPR010071">
    <property type="entry name" value="AA_adenyl_dom"/>
</dbReference>
<feature type="region of interest" description="Disordered" evidence="6">
    <location>
        <begin position="3492"/>
        <end position="3513"/>
    </location>
</feature>
<dbReference type="Gene3D" id="3.30.300.30">
    <property type="match status" value="3"/>
</dbReference>
<evidence type="ECO:0000256" key="6">
    <source>
        <dbReference type="SAM" id="MobiDB-lite"/>
    </source>
</evidence>
<keyword evidence="5" id="KW-0045">Antibiotic biosynthesis</keyword>
<keyword evidence="9" id="KW-1185">Reference proteome</keyword>
<dbReference type="InterPro" id="IPR023213">
    <property type="entry name" value="CAT-like_dom_sf"/>
</dbReference>
<dbReference type="PROSITE" id="PS00012">
    <property type="entry name" value="PHOSPHOPANTETHEINE"/>
    <property type="match status" value="1"/>
</dbReference>
<dbReference type="SMART" id="SM00823">
    <property type="entry name" value="PKS_PP"/>
    <property type="match status" value="3"/>
</dbReference>
<dbReference type="Pfam" id="PF00668">
    <property type="entry name" value="Condensation"/>
    <property type="match status" value="5"/>
</dbReference>
<protein>
    <submittedName>
        <fullName evidence="8">Amino acid adenylation domain-containing protein</fullName>
    </submittedName>
</protein>
<dbReference type="RefSeq" id="WP_377872263.1">
    <property type="nucleotide sequence ID" value="NZ_JBHMAY010000037.1"/>
</dbReference>
<dbReference type="InterPro" id="IPR042099">
    <property type="entry name" value="ANL_N_sf"/>
</dbReference>
<dbReference type="SUPFAM" id="SSF47336">
    <property type="entry name" value="ACP-like"/>
    <property type="match status" value="3"/>
</dbReference>
<dbReference type="InterPro" id="IPR036736">
    <property type="entry name" value="ACP-like_sf"/>
</dbReference>
<feature type="domain" description="Carrier" evidence="7">
    <location>
        <begin position="3510"/>
        <end position="3584"/>
    </location>
</feature>
<dbReference type="InterPro" id="IPR006162">
    <property type="entry name" value="Ppantetheine_attach_site"/>
</dbReference>
<keyword evidence="2" id="KW-0596">Phosphopantetheine</keyword>
<evidence type="ECO:0000256" key="3">
    <source>
        <dbReference type="ARBA" id="ARBA00022553"/>
    </source>
</evidence>
<dbReference type="CDD" id="cd19531">
    <property type="entry name" value="LCL_NRPS-like"/>
    <property type="match status" value="1"/>
</dbReference>
<dbReference type="Gene3D" id="3.30.559.30">
    <property type="entry name" value="Nonribosomal peptide synthetase, condensation domain"/>
    <property type="match status" value="5"/>
</dbReference>
<comment type="caution">
    <text evidence="8">The sequence shown here is derived from an EMBL/GenBank/DDBJ whole genome shotgun (WGS) entry which is preliminary data.</text>
</comment>
<sequence>MTGQHARVERIYPLSPLQQGMVFHALYEPGKDPYVEQVCCTLTGELDAEAFRDAWAEVADRHAALRTAFRWTGQAQARQVVHRQIALPWTESDLAGLGPRAQTAAVAELAERDWARGFDLARAPLFRLTLARLGDREHRLVWTNHHAVLDGWSRSRVFGEVMTLYRAAVAGQDAELATAPAFGDYIAWYQGLDLAQAEKFWRDTLSGFTAATPLPFGTAEAREGTGSVRLDLSESGTAALREVGRNHGFTANTLVQAAWTLLLARHSGQSDVLFGATVAGRPPGLAGVENMVGLFINTVPVRVRATGESVAEWLGDLQRTFVELRQYEHTPLAETRRWAEAPGNSPLFESLVVFENYPLDEHIADSPRVAEVSFREQTHYPLTLVSALADRLTLRLAYARNQYDEAGASGLLAELKDLLSALVVNLDAPVAALTALTPEREAALLASWNPAPAAVSAEEGSLVERFLGQVRERPDAIAVVWGGEQFTYRAVARRAAGLAEQLRSAGVGREVLTGVLVDRGPHQVIAVLACHLAGGAYVPLDPEYPQERLSYMVSDSQIPVLVSTVDLADRVPDGPAVVFLAGTEAAPAPPRIDPADLAYVIYTSGSTGQPKGVLVPHRNAARLFDATRPWFGFDARDVWSLFHSAAFDFSVWELWGALAHGGRLVLVDDLTRRTPAEFACLADRQAVTVLNQTPSAFLPLTEVAGDLPSLRTVVFGGEALAADRLSHWAGLHGLDRPRLVNMYGITETTVHVTGHPLGAADLDPAAGSVIGRPIPDLRLYLLDENLRPVPAGRTGELHVGGAGPARGYLRRPGLTAQRFLPDPYGSAGARMYRTGDLARALPDGTFVYLGRADDQIQVRGHRVEPAEVEAALRAHPRVTGAHVRLRDDQLVAYLTADGEVDDLREHLAQRLPGYLFPAHCVVVDEFPLTVHGKIDPAALPEPGCERPSVETAAPRTPVQEVVAGVWQQLLGVENVGIHDDFFALGGHSLIAAQVHARLRAVFGVDVPLRVLFAHPTVAELAAHVEARRETTADQRPPLRAQDRPAEVPLSFAQQRAWFFEQWAPDSPLNTIIAGLRLIGALDVPAVAAGLTAIAARHEPLRTAFGAGTPQQVVAPPAPMPLPVTDLRSLDPARAAAVIRELAASEARLRFDLQTGPLARARLLRVAEDDHVLLLGLHHTIADGRSLEVLLAELTELYTARCENREPVLPVLSFQYADYTLWQRSWLDSATLERQLAHWRENLAGAPALLELPTDRPRPAELGFDGASHAFTVPEPVRQMLHQVSREIGATPFMTLLAAFSLVLSRYSGQDDVVVGTPIGQRPTEEAERLIGFFTNTLALRTDLSGNPTFAQLVARVREGCLDAYANQDVPFEQLVEELRPARDASYAPLAQVGCDYQRVSSPELRWPGVRVRPLDPPPGNGTAKFDLALALVESPDSLTGTLIYNTALFELATVERMAAVLLEALAALTTEPNRRLRDVPLLSPVDHDLLTRRWNRTPAPSAPALGFADLVAAQAERTPHAVAVAMGGHQLTYAALDARATRLAQHLRAAGAGPDVRVAVCLERCPELVISVLGIMKAGAAYLPLDPTYPADRLAYLLQDSRAQLLLSQRDLLDRLPRHENVLLLDEQWPAIRAERDDAPLPSVPLDAVAYVIYTSGSTGRPKGTMVPHRGIAALADAQARALEVGNGSRVLQYASLSFDASLLELVMALPPGATLCLAPRERPLPGPDLVQLLDEQAVTTVMLPPSALAVTPDAALPALTTVTVGGEACSADLVRRWAPGRRFHNLYGPTEATICTVMAECLPGAPVAIGRPIPGSTAYVLDAELRPVPIGVPGELCLGGTGLARGYLGRPGLTAGRFVPDPFGPPGARLYRTGDRVRFRADGTLAFLGRLDAQVKLRGFRIEPGEIEAALRSVADVADAAVVLREDQPGAPRLVGYAVASSGVTTDELRAACARALPEYMVPAAFMVLDEFPSLPSGKLDRAALPAPGADRPELAVSYAAPSTRTERTIADIWAKALGLDRVGRDDDFFALGGDSILSIQVITQAAKASLRISHKMLFQNRTVRALASAVEEAAPAATGSGAQDAVSGPVRPTPIQQWFLDQHLPTPKYYNQALLVRPRRPLHTEALRAALREVVAHHDVLRLRVTSDATLDIAAPSDAAPVELTVAGLADAESIAEAAAEAHAGIDLSAGCLLRAVHIRLADSERLLLVAHHLAVDGVSWRILLEDLATAYHQALRGAPLALPAKTTAFRDWAAGLAEHANHPEISVQIPYWTDVLADAQNLALPTDADLDPAGDTYAAAGSVTAELDTTATEELLRSAGPASAHELLLTALGRALCDWTGSDRAVVDVESHGRDALSGMAGSADLTRTVGWFTAIYPLVLPVAGPLRTAVGNVREAIRALPDGGLGYGLLRHGRSDAATERLRALPGPEVCFNYLGQVDQSFAGDSPWLPAEEDTGPGQSPDVPRRYLIDVVALVADGRLRITVTHGARHRRETVAGLLDALRAHLRTVLAAVRSGSGDALVPADFPLADLDQAALDRLAAAADGALEDVYPLSPMQEGMLFHTVREEGPGSYVVQMAARLTGKFDPRRFRAAWQRVLNRHAALRTSFHWDRLHRPLQAVHRTVPAAVDTVDWRSLDHAEQVERGAEFLAAERERGFSLTRPPLVRLTLLRLADEEWELVWTHHHLLLDGWSMPLVVRELFGWYEALGGDGAPARPPAPARPYRDYIAWLRDQDPAEEFWRARLAGFAAATPLPARTPGRAQDGYRTAEIRLPEDATEQLRQFARDLGITTSTLVNAVWAVLLSRHSGEEDVVFGVTVAGRPPELPGVESIVGLFINTLPARIRLPRRQPVGEWLRDLHQDLLEMQSNAYSPLVRMQACSAVPRGSSLFESIVVFENYPVDEAAGQALTGVEARQVHAVEQTDYPLTFSSAPGPRLLLSLLYDNGRYNAEAAEQLLAQLRHLLAEFAKHPGRLLGQVSILDESARRTVLSQGVPPVSLAPEERPLHRLAEEHAERTPDAVAVVADDRQLTYRALNARANQLARVLRRHGVGPETRVGLLLDRSPGLLVGLLAVLKAGGAYVPLDPDAPADRNHRLIGDAGIRLLVSDQDLSTAPVPAVPVSSGGSESAENLPAATLPDSLAYVVHTSGSTGRPKGVQVSHRNLSAAAAAWRTAYALSEEDRHLQMAGVTFDVFTGDVTRALSSGAALVLCPRELLLAPAALARLLDEQQITAAEFVPIVLRYVVEAVRSSGGRLPALRLLVSGADAWPGRDRAAAARIGGERTRVINSYGVTEATVDSTCFDGDLAEVGDALVPVGRPLGATRVYVLDRSGAPAPPGAPGELHLGGPQVARGYSGLAGLTAERFVPDPCGDPGDRLYRTGDRARWRPDGELEFLGRLDDQVKLRGVRIEPGEVEAALAAHPAVRAAAVAVKADARGEPRLAGYVVADGDDDLLPEVRATAARLLPASMLPAVLVVLDALPLTANGKLDRSALPVPETPEAASDYDPPESPAERALAEVWAKVLGVPRVSATDSFFALGGDSIVSLQVVARTRAAGWAVSPKQVFDHQTVRALAAVAVPASPASPASHAEQGVVTGSLPLIPVQATFFAEQHPAPHHYNQTVLLRARGPIDTEALERALHLLVRHHDALRMRFRRTEDGWTQEQGGLAGLPSRLLTVEDLSSADDPSAAVEARAAAAQRTLDLDAGLLLRAVWFGLGADRPGRLLLAVHHLAVDGVSWRILLEDLAHAYTRERDGAPAELPPKTAAFRDWAQALAKHAHSDEIGAQTGHWLAVARAGAESGLPLDLLPKADEGLEDVNTRAQLASVTRELDEETTRLLLHDVPPAYRARIDEVLLAAVSSAIAGWAGEPSVLVDLEGHGREDFGAALDVSRTVGWFTSVYPVLLAPDPHDPAAALRHVKQRMREVPDRGLGYGLIRHTRTGDPAAAQLADLPSAAVCFNYLGRLDAGFGGAGPWEPAAEPEGPGQDARAPRPYLLEVDAMVLSGRLRFTWSYSDRLHSEATAAGLADRCVALLRTLVERRREAEAASPDVTGVALAPGELDALLAGFRTP</sequence>
<comment type="cofactor">
    <cofactor evidence="1">
        <name>pantetheine 4'-phosphate</name>
        <dbReference type="ChEBI" id="CHEBI:47942"/>
    </cofactor>
</comment>
<dbReference type="InterPro" id="IPR009081">
    <property type="entry name" value="PP-bd_ACP"/>
</dbReference>
<gene>
    <name evidence="8" type="ORF">ACFORO_29435</name>
</gene>
<dbReference type="InterPro" id="IPR020806">
    <property type="entry name" value="PKS_PP-bd"/>
</dbReference>
<dbReference type="InterPro" id="IPR000873">
    <property type="entry name" value="AMP-dep_synth/lig_dom"/>
</dbReference>
<dbReference type="NCBIfam" id="NF003417">
    <property type="entry name" value="PRK04813.1"/>
    <property type="match status" value="3"/>
</dbReference>
<evidence type="ECO:0000313" key="9">
    <source>
        <dbReference type="Proteomes" id="UP001595764"/>
    </source>
</evidence>
<dbReference type="EMBL" id="JBHRWI010000039">
    <property type="protein sequence ID" value="MFC3514324.1"/>
    <property type="molecule type" value="Genomic_DNA"/>
</dbReference>
<organism evidence="8 9">
    <name type="scientific">Amycolatopsis halotolerans</name>
    <dbReference type="NCBI Taxonomy" id="330083"/>
    <lineage>
        <taxon>Bacteria</taxon>
        <taxon>Bacillati</taxon>
        <taxon>Actinomycetota</taxon>
        <taxon>Actinomycetes</taxon>
        <taxon>Pseudonocardiales</taxon>
        <taxon>Pseudonocardiaceae</taxon>
        <taxon>Amycolatopsis</taxon>
    </lineage>
</organism>
<dbReference type="SUPFAM" id="SSF56801">
    <property type="entry name" value="Acetyl-CoA synthetase-like"/>
    <property type="match status" value="3"/>
</dbReference>
<proteinExistence type="predicted"/>
<dbReference type="Gene3D" id="2.30.38.10">
    <property type="entry name" value="Luciferase, Domain 3"/>
    <property type="match status" value="1"/>
</dbReference>
<dbReference type="Gene3D" id="3.40.50.980">
    <property type="match status" value="2"/>
</dbReference>
<dbReference type="InterPro" id="IPR045851">
    <property type="entry name" value="AMP-bd_C_sf"/>
</dbReference>